<dbReference type="EMBL" id="CP136137">
    <property type="protein sequence ID" value="WYY09210.1"/>
    <property type="molecule type" value="Genomic_DNA"/>
</dbReference>
<protein>
    <recommendedName>
        <fullName evidence="3">Protein kinase domain-containing protein</fullName>
    </recommendedName>
</protein>
<accession>A0ABZ2U662</accession>
<evidence type="ECO:0000313" key="2">
    <source>
        <dbReference type="Proteomes" id="UP001479933"/>
    </source>
</evidence>
<dbReference type="RefSeq" id="WP_066163715.1">
    <property type="nucleotide sequence ID" value="NZ_CP136137.1"/>
</dbReference>
<keyword evidence="2" id="KW-1185">Reference proteome</keyword>
<gene>
    <name evidence="1" type="ORF">RVF87_09200</name>
</gene>
<proteinExistence type="predicted"/>
<evidence type="ECO:0000313" key="1">
    <source>
        <dbReference type="EMBL" id="WYY09210.1"/>
    </source>
</evidence>
<name>A0ABZ2U662_9ACTN</name>
<dbReference type="Proteomes" id="UP001479933">
    <property type="component" value="Chromosome"/>
</dbReference>
<sequence length="87" mass="9214">MTITAHLVPPVIDPELFAPRTPDWTDIDAISVGTVFYTSLGLAYTKTAGPFDREEFDAFDLIAAGYGDASDLDPADAGPYYAAAGRG</sequence>
<evidence type="ECO:0008006" key="3">
    <source>
        <dbReference type="Google" id="ProtNLM"/>
    </source>
</evidence>
<reference evidence="1 2" key="1">
    <citation type="journal article" date="2023" name="Virus Evol.">
        <title>Computational host range prediction-The good, the bad, and the ugly.</title>
        <authorList>
            <person name="Howell A.A."/>
            <person name="Versoza C.J."/>
            <person name="Pfeifer S.P."/>
        </authorList>
    </citation>
    <scope>NUCLEOTIDE SEQUENCE [LARGE SCALE GENOMIC DNA]</scope>
    <source>
        <strain evidence="1 2">1610/1b</strain>
    </source>
</reference>
<organism evidence="1 2">
    <name type="scientific">Gordonia hydrophobica</name>
    <dbReference type="NCBI Taxonomy" id="40516"/>
    <lineage>
        <taxon>Bacteria</taxon>
        <taxon>Bacillati</taxon>
        <taxon>Actinomycetota</taxon>
        <taxon>Actinomycetes</taxon>
        <taxon>Mycobacteriales</taxon>
        <taxon>Gordoniaceae</taxon>
        <taxon>Gordonia</taxon>
    </lineage>
</organism>